<feature type="domain" description="Uroporphyrinogen decarboxylase (URO-D)" evidence="1">
    <location>
        <begin position="9"/>
        <end position="135"/>
    </location>
</feature>
<dbReference type="EMBL" id="FWEV01000344">
    <property type="protein sequence ID" value="SLM33222.1"/>
    <property type="molecule type" value="Genomic_DNA"/>
</dbReference>
<evidence type="ECO:0000313" key="2">
    <source>
        <dbReference type="EMBL" id="SLM33222.1"/>
    </source>
</evidence>
<keyword evidence="3" id="KW-1185">Reference proteome</keyword>
<proteinExistence type="predicted"/>
<name>A0A1W1HLI4_9BACT</name>
<dbReference type="GO" id="GO:0032259">
    <property type="term" value="P:methylation"/>
    <property type="evidence" value="ECO:0007669"/>
    <property type="project" value="UniProtKB-KW"/>
</dbReference>
<dbReference type="GO" id="GO:0006779">
    <property type="term" value="P:porphyrin-containing compound biosynthetic process"/>
    <property type="evidence" value="ECO:0007669"/>
    <property type="project" value="InterPro"/>
</dbReference>
<reference evidence="2 3" key="1">
    <citation type="submission" date="2017-03" db="EMBL/GenBank/DDBJ databases">
        <authorList>
            <person name="Afonso C.L."/>
            <person name="Miller P.J."/>
            <person name="Scott M.A."/>
            <person name="Spackman E."/>
            <person name="Goraichik I."/>
            <person name="Dimitrov K.M."/>
            <person name="Suarez D.L."/>
            <person name="Swayne D.E."/>
        </authorList>
    </citation>
    <scope>NUCLEOTIDE SEQUENCE [LARGE SCALE GENOMIC DNA]</scope>
    <source>
        <strain evidence="2">PRJEB14757</strain>
    </source>
</reference>
<dbReference type="InterPro" id="IPR052024">
    <property type="entry name" value="Methanogen_methyltrans"/>
</dbReference>
<dbReference type="SUPFAM" id="SSF51726">
    <property type="entry name" value="UROD/MetE-like"/>
    <property type="match status" value="1"/>
</dbReference>
<dbReference type="PANTHER" id="PTHR47099:SF1">
    <property type="entry name" value="METHYLCOBAMIDE:COM METHYLTRANSFERASE MTBA"/>
    <property type="match status" value="1"/>
</dbReference>
<dbReference type="AlphaFoldDB" id="A0A1W1HLI4"/>
<dbReference type="STRING" id="1246637.MTBBW1_970002"/>
<gene>
    <name evidence="2" type="ORF">MTBBW1_970002</name>
</gene>
<protein>
    <submittedName>
        <fullName evidence="2">Methylcobamide:CoM methyltransferase</fullName>
        <ecNumber evidence="2">2.1.1.-</ecNumber>
    </submittedName>
</protein>
<dbReference type="Proteomes" id="UP000191931">
    <property type="component" value="Unassembled WGS sequence"/>
</dbReference>
<accession>A0A1W1HLI4</accession>
<dbReference type="GO" id="GO:0004853">
    <property type="term" value="F:uroporphyrinogen decarboxylase activity"/>
    <property type="evidence" value="ECO:0007669"/>
    <property type="project" value="InterPro"/>
</dbReference>
<dbReference type="Gene3D" id="3.20.20.210">
    <property type="match status" value="1"/>
</dbReference>
<evidence type="ECO:0000313" key="3">
    <source>
        <dbReference type="Proteomes" id="UP000191931"/>
    </source>
</evidence>
<dbReference type="GO" id="GO:0008168">
    <property type="term" value="F:methyltransferase activity"/>
    <property type="evidence" value="ECO:0007669"/>
    <property type="project" value="UniProtKB-KW"/>
</dbReference>
<dbReference type="EC" id="2.1.1.-" evidence="2"/>
<organism evidence="2 3">
    <name type="scientific">Desulfamplus magnetovallimortis</name>
    <dbReference type="NCBI Taxonomy" id="1246637"/>
    <lineage>
        <taxon>Bacteria</taxon>
        <taxon>Pseudomonadati</taxon>
        <taxon>Thermodesulfobacteriota</taxon>
        <taxon>Desulfobacteria</taxon>
        <taxon>Desulfobacterales</taxon>
        <taxon>Desulfobacteraceae</taxon>
        <taxon>Desulfamplus</taxon>
    </lineage>
</organism>
<keyword evidence="2" id="KW-0808">Transferase</keyword>
<keyword evidence="2" id="KW-0489">Methyltransferase</keyword>
<sequence length="145" mass="16701">MSKREFPLTSMQRVLTAIGHKEPDRVPFFLLVTMHGAKELGLSIREYFSKAENVVEGQLRLRAKYRHDSIYNFFYAPLEIEAFGGEIIYQDEAPVNSGIPMIKNFRDIKNLEVPNIKKSPCLQKVLKSSQMLKEKSVMKPRLSVL</sequence>
<dbReference type="InterPro" id="IPR038071">
    <property type="entry name" value="UROD/MetE-like_sf"/>
</dbReference>
<dbReference type="PANTHER" id="PTHR47099">
    <property type="entry name" value="METHYLCOBAMIDE:COM METHYLTRANSFERASE MTBA"/>
    <property type="match status" value="1"/>
</dbReference>
<dbReference type="Pfam" id="PF01208">
    <property type="entry name" value="URO-D"/>
    <property type="match status" value="1"/>
</dbReference>
<dbReference type="InterPro" id="IPR000257">
    <property type="entry name" value="Uroporphyrinogen_deCOase"/>
</dbReference>
<evidence type="ECO:0000259" key="1">
    <source>
        <dbReference type="Pfam" id="PF01208"/>
    </source>
</evidence>